<reference evidence="1" key="1">
    <citation type="submission" date="2018-11" db="EMBL/GenBank/DDBJ databases">
        <authorList>
            <person name="Alioto T."/>
            <person name="Alioto T."/>
        </authorList>
    </citation>
    <scope>NUCLEOTIDE SEQUENCE</scope>
</reference>
<organism evidence="1 2">
    <name type="scientific">Mytilus galloprovincialis</name>
    <name type="common">Mediterranean mussel</name>
    <dbReference type="NCBI Taxonomy" id="29158"/>
    <lineage>
        <taxon>Eukaryota</taxon>
        <taxon>Metazoa</taxon>
        <taxon>Spiralia</taxon>
        <taxon>Lophotrochozoa</taxon>
        <taxon>Mollusca</taxon>
        <taxon>Bivalvia</taxon>
        <taxon>Autobranchia</taxon>
        <taxon>Pteriomorphia</taxon>
        <taxon>Mytilida</taxon>
        <taxon>Mytiloidea</taxon>
        <taxon>Mytilidae</taxon>
        <taxon>Mytilinae</taxon>
        <taxon>Mytilus</taxon>
    </lineage>
</organism>
<proteinExistence type="predicted"/>
<keyword evidence="2" id="KW-1185">Reference proteome</keyword>
<dbReference type="EMBL" id="UYJE01003664">
    <property type="protein sequence ID" value="VDI21205.1"/>
    <property type="molecule type" value="Genomic_DNA"/>
</dbReference>
<gene>
    <name evidence="1" type="ORF">MGAL_10B050514</name>
</gene>
<protein>
    <submittedName>
        <fullName evidence="1">Uncharacterized protein</fullName>
    </submittedName>
</protein>
<comment type="caution">
    <text evidence="1">The sequence shown here is derived from an EMBL/GenBank/DDBJ whole genome shotgun (WGS) entry which is preliminary data.</text>
</comment>
<sequence>MDIPPRRNTESMFSCGMMDSLSCEHNKDNPFSTGPCDTCKVKSVYGTPPKVGSLPTSSSFGTPPGCGFAMGNYNDVKKEIHSRHVQWSEIEAEVMQDVLEYEFSDMKKTLKTPPKPILKHRETCLVVVYGGD</sequence>
<evidence type="ECO:0000313" key="1">
    <source>
        <dbReference type="EMBL" id="VDI21205.1"/>
    </source>
</evidence>
<name>A0A8B6DJI2_MYTGA</name>
<dbReference type="Proteomes" id="UP000596742">
    <property type="component" value="Unassembled WGS sequence"/>
</dbReference>
<dbReference type="AlphaFoldDB" id="A0A8B6DJI2"/>
<evidence type="ECO:0000313" key="2">
    <source>
        <dbReference type="Proteomes" id="UP000596742"/>
    </source>
</evidence>
<accession>A0A8B6DJI2</accession>